<evidence type="ECO:0000313" key="1">
    <source>
        <dbReference type="EMBL" id="MCE5166193.1"/>
    </source>
</evidence>
<organism evidence="1 2">
    <name type="scientific">Datura stramonium</name>
    <name type="common">Jimsonweed</name>
    <name type="synonym">Common thornapple</name>
    <dbReference type="NCBI Taxonomy" id="4076"/>
    <lineage>
        <taxon>Eukaryota</taxon>
        <taxon>Viridiplantae</taxon>
        <taxon>Streptophyta</taxon>
        <taxon>Embryophyta</taxon>
        <taxon>Tracheophyta</taxon>
        <taxon>Spermatophyta</taxon>
        <taxon>Magnoliopsida</taxon>
        <taxon>eudicotyledons</taxon>
        <taxon>Gunneridae</taxon>
        <taxon>Pentapetalae</taxon>
        <taxon>asterids</taxon>
        <taxon>lamiids</taxon>
        <taxon>Solanales</taxon>
        <taxon>Solanaceae</taxon>
        <taxon>Solanoideae</taxon>
        <taxon>Datureae</taxon>
        <taxon>Datura</taxon>
    </lineage>
</organism>
<name>A0ABS8Y6D2_DATST</name>
<evidence type="ECO:0000313" key="2">
    <source>
        <dbReference type="Proteomes" id="UP000823775"/>
    </source>
</evidence>
<keyword evidence="2" id="KW-1185">Reference proteome</keyword>
<dbReference type="Proteomes" id="UP000823775">
    <property type="component" value="Unassembled WGS sequence"/>
</dbReference>
<protein>
    <submittedName>
        <fullName evidence="1">Uncharacterized protein</fullName>
    </submittedName>
</protein>
<dbReference type="EMBL" id="JACEIK010019988">
    <property type="protein sequence ID" value="MCE5166193.1"/>
    <property type="molecule type" value="Genomic_DNA"/>
</dbReference>
<proteinExistence type="predicted"/>
<feature type="non-terminal residue" evidence="1">
    <location>
        <position position="101"/>
    </location>
</feature>
<reference evidence="1 2" key="1">
    <citation type="journal article" date="2021" name="BMC Genomics">
        <title>Datura genome reveals duplications of psychoactive alkaloid biosynthetic genes and high mutation rate following tissue culture.</title>
        <authorList>
            <person name="Rajewski A."/>
            <person name="Carter-House D."/>
            <person name="Stajich J."/>
            <person name="Litt A."/>
        </authorList>
    </citation>
    <scope>NUCLEOTIDE SEQUENCE [LARGE SCALE GENOMIC DNA]</scope>
    <source>
        <strain evidence="1">AR-01</strain>
    </source>
</reference>
<sequence length="101" mass="11431">MPESHREKKKVEIDRDVSYRIELEIVSPLAHPSSQEVEELKEVQNINKNDNVDASMRQQSYSIATGNAKRVINRPKIFANIVDGNLPGYANLLELVAKTID</sequence>
<gene>
    <name evidence="1" type="ORF">HAX54_015566</name>
</gene>
<comment type="caution">
    <text evidence="1">The sequence shown here is derived from an EMBL/GenBank/DDBJ whole genome shotgun (WGS) entry which is preliminary data.</text>
</comment>
<accession>A0ABS8Y6D2</accession>